<dbReference type="Pfam" id="PF03060">
    <property type="entry name" value="NMO"/>
    <property type="match status" value="1"/>
</dbReference>
<comment type="function">
    <text evidence="1">Nitronate monooxygenase that uses molecular oxygen to catalyze the oxidative denitrification of alkyl nitronates. Acts on propionate 3-nitronate (P3N), the presumed physiological substrate. Probably functions in the detoxification of P3N, a metabolic poison produced by plants and fungi as a defense mechanism.</text>
</comment>
<dbReference type="RefSeq" id="WP_318703193.1">
    <property type="nucleotide sequence ID" value="NZ_CALWMU010000002.1"/>
</dbReference>
<dbReference type="InterPro" id="IPR013785">
    <property type="entry name" value="Aldolase_TIM"/>
</dbReference>
<dbReference type="InterPro" id="IPR017569">
    <property type="entry name" value="Enoyl_ACP_red-II_put"/>
</dbReference>
<dbReference type="PANTHER" id="PTHR32332:SF20">
    <property type="entry name" value="2-NITROPROPANE DIOXYGENASE-LIKE PROTEIN"/>
    <property type="match status" value="1"/>
</dbReference>
<reference evidence="6" key="2">
    <citation type="submission" date="2021-04" db="EMBL/GenBank/DDBJ databases">
        <authorList>
            <person name="Gilroy R."/>
        </authorList>
    </citation>
    <scope>NUCLEOTIDE SEQUENCE</scope>
    <source>
        <strain evidence="6">CHK195-6426</strain>
    </source>
</reference>
<evidence type="ECO:0000256" key="1">
    <source>
        <dbReference type="ARBA" id="ARBA00003535"/>
    </source>
</evidence>
<dbReference type="AlphaFoldDB" id="A0A9D1UAQ5"/>
<keyword evidence="4" id="KW-0288">FMN</keyword>
<dbReference type="SUPFAM" id="SSF51412">
    <property type="entry name" value="Inosine monophosphate dehydrogenase (IMPDH)"/>
    <property type="match status" value="1"/>
</dbReference>
<evidence type="ECO:0000256" key="3">
    <source>
        <dbReference type="ARBA" id="ARBA00022630"/>
    </source>
</evidence>
<dbReference type="PANTHER" id="PTHR32332">
    <property type="entry name" value="2-NITROPROPANE DIOXYGENASE"/>
    <property type="match status" value="1"/>
</dbReference>
<dbReference type="EMBL" id="DXGH01000027">
    <property type="protein sequence ID" value="HIW80877.1"/>
    <property type="molecule type" value="Genomic_DNA"/>
</dbReference>
<dbReference type="NCBIfam" id="TIGR03151">
    <property type="entry name" value="enACPred_II"/>
    <property type="match status" value="1"/>
</dbReference>
<evidence type="ECO:0000256" key="4">
    <source>
        <dbReference type="ARBA" id="ARBA00022643"/>
    </source>
</evidence>
<dbReference type="GO" id="GO:0018580">
    <property type="term" value="F:nitronate monooxygenase activity"/>
    <property type="evidence" value="ECO:0007669"/>
    <property type="project" value="InterPro"/>
</dbReference>
<gene>
    <name evidence="6" type="primary">fabK</name>
    <name evidence="6" type="ORF">H9742_04985</name>
</gene>
<evidence type="ECO:0000256" key="5">
    <source>
        <dbReference type="ARBA" id="ARBA00023002"/>
    </source>
</evidence>
<reference evidence="6" key="1">
    <citation type="journal article" date="2021" name="PeerJ">
        <title>Extensive microbial diversity within the chicken gut microbiome revealed by metagenomics and culture.</title>
        <authorList>
            <person name="Gilroy R."/>
            <person name="Ravi A."/>
            <person name="Getino M."/>
            <person name="Pursley I."/>
            <person name="Horton D.L."/>
            <person name="Alikhan N.F."/>
            <person name="Baker D."/>
            <person name="Gharbi K."/>
            <person name="Hall N."/>
            <person name="Watson M."/>
            <person name="Adriaenssens E.M."/>
            <person name="Foster-Nyarko E."/>
            <person name="Jarju S."/>
            <person name="Secka A."/>
            <person name="Antonio M."/>
            <person name="Oren A."/>
            <person name="Chaudhuri R.R."/>
            <person name="La Ragione R."/>
            <person name="Hildebrand F."/>
            <person name="Pallen M.J."/>
        </authorList>
    </citation>
    <scope>NUCLEOTIDE SEQUENCE</scope>
    <source>
        <strain evidence="6">CHK195-6426</strain>
    </source>
</reference>
<comment type="caution">
    <text evidence="6">The sequence shown here is derived from an EMBL/GenBank/DDBJ whole genome shotgun (WGS) entry which is preliminary data.</text>
</comment>
<protein>
    <recommendedName>
        <fullName evidence="2">Probable nitronate monooxygenase</fullName>
    </recommendedName>
</protein>
<evidence type="ECO:0000313" key="7">
    <source>
        <dbReference type="Proteomes" id="UP000824265"/>
    </source>
</evidence>
<dbReference type="SMART" id="SM01240">
    <property type="entry name" value="IMPDH"/>
    <property type="match status" value="1"/>
</dbReference>
<dbReference type="Gene3D" id="3.20.20.70">
    <property type="entry name" value="Aldolase class I"/>
    <property type="match status" value="1"/>
</dbReference>
<organism evidence="6 7">
    <name type="scientific">Candidatus Acetatifactor stercoripullorum</name>
    <dbReference type="NCBI Taxonomy" id="2838414"/>
    <lineage>
        <taxon>Bacteria</taxon>
        <taxon>Bacillati</taxon>
        <taxon>Bacillota</taxon>
        <taxon>Clostridia</taxon>
        <taxon>Lachnospirales</taxon>
        <taxon>Lachnospiraceae</taxon>
        <taxon>Acetatifactor</taxon>
    </lineage>
</organism>
<evidence type="ECO:0000256" key="2">
    <source>
        <dbReference type="ARBA" id="ARBA00013457"/>
    </source>
</evidence>
<proteinExistence type="predicted"/>
<keyword evidence="3" id="KW-0285">Flavoprotein</keyword>
<name>A0A9D1UAQ5_9FIRM</name>
<keyword evidence="5" id="KW-0560">Oxidoreductase</keyword>
<accession>A0A9D1UAQ5</accession>
<dbReference type="Proteomes" id="UP000824265">
    <property type="component" value="Unassembled WGS sequence"/>
</dbReference>
<sequence length="335" mass="35529">MWSKASVRADAEVRTAQADVESRRQIVKTRITELLGIKYPILQGGMAWVAECHLAAAVSNAGGFGIIGAASAPPEVVKEQIRETRKLTDKPFGVNVMLMNPNAAQVAQIVVEEGVKAVTTGAGNPAQFMPLWKEAGVKVIPVVASVAMAKLMERAGADAVVAEGMESGGHIGSATTMTLVPQVVDAVSIPVIAAGGIGDGRGFAAAFMLGAEGVQMGTRFCVAKEAITHEKYKERIIRAKDIDSEVTGMSHGHPIRCIRNQMTREYVRLEKEGAGLEELEQLTLGSLRKAVMEGDVTGGTVMAGQIAGLIHKEQTCEEIIQEIMTDGSRLLGVEK</sequence>
<evidence type="ECO:0000313" key="6">
    <source>
        <dbReference type="EMBL" id="HIW80877.1"/>
    </source>
</evidence>
<dbReference type="CDD" id="cd04730">
    <property type="entry name" value="NPD_like"/>
    <property type="match status" value="1"/>
</dbReference>
<dbReference type="InterPro" id="IPR004136">
    <property type="entry name" value="NMO"/>
</dbReference>